<feature type="non-terminal residue" evidence="1">
    <location>
        <position position="1"/>
    </location>
</feature>
<reference evidence="1" key="1">
    <citation type="submission" date="2022-07" db="EMBL/GenBank/DDBJ databases">
        <title>Phylogenomic reconstructions and comparative analyses of Kickxellomycotina fungi.</title>
        <authorList>
            <person name="Reynolds N.K."/>
            <person name="Stajich J.E."/>
            <person name="Barry K."/>
            <person name="Grigoriev I.V."/>
            <person name="Crous P."/>
            <person name="Smith M.E."/>
        </authorList>
    </citation>
    <scope>NUCLEOTIDE SEQUENCE</scope>
    <source>
        <strain evidence="1">RSA 476</strain>
    </source>
</reference>
<name>A0A9W8ICC8_9FUNG</name>
<evidence type="ECO:0000313" key="1">
    <source>
        <dbReference type="EMBL" id="KAJ2859519.1"/>
    </source>
</evidence>
<gene>
    <name evidence="1" type="ORF">GGH94_006059</name>
</gene>
<dbReference type="AlphaFoldDB" id="A0A9W8ICC8"/>
<organism evidence="1 2">
    <name type="scientific">Coemansia aciculifera</name>
    <dbReference type="NCBI Taxonomy" id="417176"/>
    <lineage>
        <taxon>Eukaryota</taxon>
        <taxon>Fungi</taxon>
        <taxon>Fungi incertae sedis</taxon>
        <taxon>Zoopagomycota</taxon>
        <taxon>Kickxellomycotina</taxon>
        <taxon>Kickxellomycetes</taxon>
        <taxon>Kickxellales</taxon>
        <taxon>Kickxellaceae</taxon>
        <taxon>Coemansia</taxon>
    </lineage>
</organism>
<dbReference type="Proteomes" id="UP001140074">
    <property type="component" value="Unassembled WGS sequence"/>
</dbReference>
<sequence>MKYKEALEILKLDCVDWQRINSLTITGPATAFKYYIGAVAVDDLTSADIMRTMQYFGRNLRNVVELNLAYSNIASMGEYICFCFATVYGGQLQIHRASMSIPCSLVNFSRNIKVLELTLDSSAARVLPSICGETLKGKEIAYTEVEIQDKIASDLRVEIHSSEPGETAEIYKVTNHLFADICIGRTASLLYNIEPFPLDPELIRWANLTKLEVITVDYTTLCKLIAQLPSLTELSVHLLEFGDMVMSGSAEDLSLFISADPMLAWGERLVTLMIIEFDDECPLAVRLDGVQALLMHASALSWLFVPESMESHLTEFIDAYKNRYAIPAVLSTTDTGSSGDQAEYPMVGLEGASSSNVASMTPAPVCIWDGIQVNDPEPISPIPAYAFEAMPQHSVGPGSIDSDVMHMVRRLSLKEKVGQMTQIEVGQLID</sequence>
<proteinExistence type="predicted"/>
<evidence type="ECO:0000313" key="2">
    <source>
        <dbReference type="Proteomes" id="UP001140074"/>
    </source>
</evidence>
<dbReference type="EMBL" id="JANBUY010000382">
    <property type="protein sequence ID" value="KAJ2859519.1"/>
    <property type="molecule type" value="Genomic_DNA"/>
</dbReference>
<accession>A0A9W8ICC8</accession>
<comment type="caution">
    <text evidence="1">The sequence shown here is derived from an EMBL/GenBank/DDBJ whole genome shotgun (WGS) entry which is preliminary data.</text>
</comment>
<protein>
    <submittedName>
        <fullName evidence="1">Uncharacterized protein</fullName>
    </submittedName>
</protein>
<keyword evidence="2" id="KW-1185">Reference proteome</keyword>